<organism evidence="1 2">
    <name type="scientific">Dorcoceras hygrometricum</name>
    <dbReference type="NCBI Taxonomy" id="472368"/>
    <lineage>
        <taxon>Eukaryota</taxon>
        <taxon>Viridiplantae</taxon>
        <taxon>Streptophyta</taxon>
        <taxon>Embryophyta</taxon>
        <taxon>Tracheophyta</taxon>
        <taxon>Spermatophyta</taxon>
        <taxon>Magnoliopsida</taxon>
        <taxon>eudicotyledons</taxon>
        <taxon>Gunneridae</taxon>
        <taxon>Pentapetalae</taxon>
        <taxon>asterids</taxon>
        <taxon>lamiids</taxon>
        <taxon>Lamiales</taxon>
        <taxon>Gesneriaceae</taxon>
        <taxon>Didymocarpoideae</taxon>
        <taxon>Trichosporeae</taxon>
        <taxon>Loxocarpinae</taxon>
        <taxon>Dorcoceras</taxon>
    </lineage>
</organism>
<evidence type="ECO:0000313" key="1">
    <source>
        <dbReference type="EMBL" id="KZV55643.1"/>
    </source>
</evidence>
<proteinExistence type="predicted"/>
<dbReference type="Proteomes" id="UP000250235">
    <property type="component" value="Unassembled WGS sequence"/>
</dbReference>
<name>A0A2Z7D9B8_9LAMI</name>
<keyword evidence="2" id="KW-1185">Reference proteome</keyword>
<dbReference type="AlphaFoldDB" id="A0A2Z7D9B8"/>
<protein>
    <submittedName>
        <fullName evidence="1">Uncharacterized protein</fullName>
    </submittedName>
</protein>
<sequence>MVQIWIVTQIQVESIVEQGCASGSYRGRSSPAPQQRLGEPQFWPFQQPGPSRFGQSSQPQFSTNQFAQVNAMTREQAKGMPIGVIAGT</sequence>
<dbReference type="EMBL" id="KQ988475">
    <property type="protein sequence ID" value="KZV55643.1"/>
    <property type="molecule type" value="Genomic_DNA"/>
</dbReference>
<evidence type="ECO:0000313" key="2">
    <source>
        <dbReference type="Proteomes" id="UP000250235"/>
    </source>
</evidence>
<accession>A0A2Z7D9B8</accession>
<reference evidence="1 2" key="1">
    <citation type="journal article" date="2015" name="Proc. Natl. Acad. Sci. U.S.A.">
        <title>The resurrection genome of Boea hygrometrica: A blueprint for survival of dehydration.</title>
        <authorList>
            <person name="Xiao L."/>
            <person name="Yang G."/>
            <person name="Zhang L."/>
            <person name="Yang X."/>
            <person name="Zhao S."/>
            <person name="Ji Z."/>
            <person name="Zhou Q."/>
            <person name="Hu M."/>
            <person name="Wang Y."/>
            <person name="Chen M."/>
            <person name="Xu Y."/>
            <person name="Jin H."/>
            <person name="Xiao X."/>
            <person name="Hu G."/>
            <person name="Bao F."/>
            <person name="Hu Y."/>
            <person name="Wan P."/>
            <person name="Li L."/>
            <person name="Deng X."/>
            <person name="Kuang T."/>
            <person name="Xiang C."/>
            <person name="Zhu J.K."/>
            <person name="Oliver M.J."/>
            <person name="He Y."/>
        </authorList>
    </citation>
    <scope>NUCLEOTIDE SEQUENCE [LARGE SCALE GENOMIC DNA]</scope>
    <source>
        <strain evidence="2">cv. XS01</strain>
    </source>
</reference>
<gene>
    <name evidence="1" type="ORF">F511_29124</name>
</gene>